<evidence type="ECO:0000256" key="2">
    <source>
        <dbReference type="ARBA" id="ARBA00010692"/>
    </source>
</evidence>
<comment type="caution">
    <text evidence="10">The sequence shown here is derived from an EMBL/GenBank/DDBJ whole genome shotgun (WGS) entry which is preliminary data.</text>
</comment>
<dbReference type="InterPro" id="IPR003784">
    <property type="entry name" value="BioY"/>
</dbReference>
<evidence type="ECO:0000256" key="7">
    <source>
        <dbReference type="ARBA" id="ARBA00023136"/>
    </source>
</evidence>
<feature type="transmembrane region" description="Helical" evidence="9">
    <location>
        <begin position="154"/>
        <end position="177"/>
    </location>
</feature>
<dbReference type="PANTHER" id="PTHR34295">
    <property type="entry name" value="BIOTIN TRANSPORTER BIOY"/>
    <property type="match status" value="1"/>
</dbReference>
<keyword evidence="7 8" id="KW-0472">Membrane</keyword>
<protein>
    <recommendedName>
        <fullName evidence="8">Biotin transporter</fullName>
    </recommendedName>
</protein>
<proteinExistence type="inferred from homology"/>
<evidence type="ECO:0000313" key="13">
    <source>
        <dbReference type="Proteomes" id="UP000247523"/>
    </source>
</evidence>
<evidence type="ECO:0000313" key="12">
    <source>
        <dbReference type="Proteomes" id="UP000216411"/>
    </source>
</evidence>
<evidence type="ECO:0000313" key="11">
    <source>
        <dbReference type="EMBL" id="RDY30441.1"/>
    </source>
</evidence>
<keyword evidence="6 9" id="KW-1133">Transmembrane helix</keyword>
<reference evidence="11" key="3">
    <citation type="submission" date="2018-07" db="EMBL/GenBank/DDBJ databases">
        <authorList>
            <person name="Quirk P.G."/>
            <person name="Krulwich T.A."/>
        </authorList>
    </citation>
    <scope>NUCLEOTIDE SEQUENCE</scope>
    <source>
        <strain evidence="11">CCRI-19302</strain>
    </source>
</reference>
<reference evidence="10 13" key="2">
    <citation type="submission" date="2018-05" db="EMBL/GenBank/DDBJ databases">
        <title>Genomic Encyclopedia of Type Strains, Phase IV (KMG-IV): sequencing the most valuable type-strain genomes for metagenomic binning, comparative biology and taxonomic classification.</title>
        <authorList>
            <person name="Goeker M."/>
        </authorList>
    </citation>
    <scope>NUCLEOTIDE SEQUENCE [LARGE SCALE GENOMIC DNA]</scope>
    <source>
        <strain evidence="10 13">DSM 28816</strain>
    </source>
</reference>
<evidence type="ECO:0000256" key="5">
    <source>
        <dbReference type="ARBA" id="ARBA00022692"/>
    </source>
</evidence>
<evidence type="ECO:0000256" key="8">
    <source>
        <dbReference type="PIRNR" id="PIRNR016661"/>
    </source>
</evidence>
<organism evidence="10 13">
    <name type="scientific">Lachnotalea glycerini</name>
    <dbReference type="NCBI Taxonomy" id="1763509"/>
    <lineage>
        <taxon>Bacteria</taxon>
        <taxon>Bacillati</taxon>
        <taxon>Bacillota</taxon>
        <taxon>Clostridia</taxon>
        <taxon>Lachnospirales</taxon>
        <taxon>Lachnospiraceae</taxon>
        <taxon>Lachnotalea</taxon>
    </lineage>
</organism>
<dbReference type="AlphaFoldDB" id="A0A255ICS6"/>
<name>A0A255ICS6_9FIRM</name>
<comment type="similarity">
    <text evidence="2 8">Belongs to the BioY family.</text>
</comment>
<dbReference type="EMBL" id="NOKA02000037">
    <property type="protein sequence ID" value="RDY30441.1"/>
    <property type="molecule type" value="Genomic_DNA"/>
</dbReference>
<reference evidence="11 12" key="1">
    <citation type="journal article" date="2017" name="Genome Announc.">
        <title>Draft Genome Sequence of a Sporulating and Motile Strain of Lachnotalea glycerini Isolated from Water in Quebec City, Canada.</title>
        <authorList>
            <person name="Maheux A.F."/>
            <person name="Boudreau D.K."/>
            <person name="Berube E."/>
            <person name="Boissinot M."/>
            <person name="Raymond F."/>
            <person name="Brodeur S."/>
            <person name="Corbeil J."/>
            <person name="Isabel S."/>
            <person name="Omar R.F."/>
            <person name="Bergeron M.G."/>
        </authorList>
    </citation>
    <scope>NUCLEOTIDE SEQUENCE [LARGE SCALE GENOMIC DNA]</scope>
    <source>
        <strain evidence="11 12">CCRI-19302</strain>
    </source>
</reference>
<dbReference type="Gene3D" id="1.10.1760.20">
    <property type="match status" value="1"/>
</dbReference>
<accession>A0A255ICS6</accession>
<gene>
    <name evidence="10" type="ORF">C8E03_111105</name>
    <name evidence="11" type="ORF">CG710_014685</name>
</gene>
<feature type="transmembrane region" description="Helical" evidence="9">
    <location>
        <begin position="66"/>
        <end position="86"/>
    </location>
</feature>
<dbReference type="EMBL" id="QICS01000011">
    <property type="protein sequence ID" value="PXV86905.1"/>
    <property type="molecule type" value="Genomic_DNA"/>
</dbReference>
<evidence type="ECO:0000256" key="6">
    <source>
        <dbReference type="ARBA" id="ARBA00022989"/>
    </source>
</evidence>
<feature type="transmembrane region" description="Helical" evidence="9">
    <location>
        <begin position="92"/>
        <end position="113"/>
    </location>
</feature>
<evidence type="ECO:0000256" key="4">
    <source>
        <dbReference type="ARBA" id="ARBA00022475"/>
    </source>
</evidence>
<dbReference type="OrthoDB" id="9803495at2"/>
<dbReference type="Proteomes" id="UP000247523">
    <property type="component" value="Unassembled WGS sequence"/>
</dbReference>
<dbReference type="PANTHER" id="PTHR34295:SF4">
    <property type="entry name" value="BIOTIN TRANSPORTER BIOY-RELATED"/>
    <property type="match status" value="1"/>
</dbReference>
<keyword evidence="3 8" id="KW-0813">Transport</keyword>
<dbReference type="GO" id="GO:0005886">
    <property type="term" value="C:plasma membrane"/>
    <property type="evidence" value="ECO:0007669"/>
    <property type="project" value="UniProtKB-SubCell"/>
</dbReference>
<evidence type="ECO:0000256" key="1">
    <source>
        <dbReference type="ARBA" id="ARBA00004651"/>
    </source>
</evidence>
<dbReference type="PIRSF" id="PIRSF016661">
    <property type="entry name" value="BioY"/>
    <property type="match status" value="1"/>
</dbReference>
<feature type="transmembrane region" description="Helical" evidence="9">
    <location>
        <begin position="20"/>
        <end position="36"/>
    </location>
</feature>
<evidence type="ECO:0000313" key="10">
    <source>
        <dbReference type="EMBL" id="PXV86905.1"/>
    </source>
</evidence>
<evidence type="ECO:0000256" key="9">
    <source>
        <dbReference type="SAM" id="Phobius"/>
    </source>
</evidence>
<keyword evidence="4 8" id="KW-1003">Cell membrane</keyword>
<comment type="subcellular location">
    <subcellularLocation>
        <location evidence="1 8">Cell membrane</location>
        <topology evidence="1 8">Multi-pass membrane protein</topology>
    </subcellularLocation>
</comment>
<dbReference type="RefSeq" id="WP_094378423.1">
    <property type="nucleotide sequence ID" value="NZ_NOKA02000037.1"/>
</dbReference>
<dbReference type="Pfam" id="PF02632">
    <property type="entry name" value="BioY"/>
    <property type="match status" value="1"/>
</dbReference>
<keyword evidence="12" id="KW-1185">Reference proteome</keyword>
<sequence>MEQITQNQKKRVITTKEMTMMSLMAAFLSVSSYIVIPLPFSTASITAQTIVVNLVGMILEPLQAGLVLIVWILAGLIGIPVFAGGATGPAKLLGPTGGYILGFLVAAVLISIFCKKQKDIRKQTLFLIVVGIPVIYFLGAVWMKIITQQPWSGILIQAVLPFIPLDIVKCFAAVALAKALRPII</sequence>
<evidence type="ECO:0000256" key="3">
    <source>
        <dbReference type="ARBA" id="ARBA00022448"/>
    </source>
</evidence>
<keyword evidence="5 9" id="KW-0812">Transmembrane</keyword>
<dbReference type="Proteomes" id="UP000216411">
    <property type="component" value="Unassembled WGS sequence"/>
</dbReference>
<feature type="transmembrane region" description="Helical" evidence="9">
    <location>
        <begin position="125"/>
        <end position="142"/>
    </location>
</feature>
<dbReference type="GO" id="GO:0015225">
    <property type="term" value="F:biotin transmembrane transporter activity"/>
    <property type="evidence" value="ECO:0007669"/>
    <property type="project" value="UniProtKB-UniRule"/>
</dbReference>